<dbReference type="AlphaFoldDB" id="D0W838"/>
<gene>
    <name evidence="1" type="ORF">NEILACOT_03691</name>
</gene>
<reference evidence="1 2" key="1">
    <citation type="submission" date="2009-10" db="EMBL/GenBank/DDBJ databases">
        <authorList>
            <person name="Weinstock G."/>
            <person name="Sodergren E."/>
            <person name="Clifton S."/>
            <person name="Fulton L."/>
            <person name="Fulton B."/>
            <person name="Courtney L."/>
            <person name="Fronick C."/>
            <person name="Harrison M."/>
            <person name="Strong C."/>
            <person name="Farmer C."/>
            <person name="Delahaunty K."/>
            <person name="Markovic C."/>
            <person name="Hall O."/>
            <person name="Minx P."/>
            <person name="Tomlinson C."/>
            <person name="Mitreva M."/>
            <person name="Nelson J."/>
            <person name="Hou S."/>
            <person name="Wollam A."/>
            <person name="Pepin K.H."/>
            <person name="Johnson M."/>
            <person name="Bhonagiri V."/>
            <person name="Nash W.E."/>
            <person name="Warren W."/>
            <person name="Chinwalla A."/>
            <person name="Mardis E.R."/>
            <person name="Wilson R.K."/>
        </authorList>
    </citation>
    <scope>NUCLEOTIDE SEQUENCE [LARGE SCALE GENOMIC DNA]</scope>
    <source>
        <strain evidence="1 2">ATCC 23970</strain>
    </source>
</reference>
<protein>
    <submittedName>
        <fullName evidence="1">Uncharacterized protein</fullName>
    </submittedName>
</protein>
<evidence type="ECO:0000313" key="2">
    <source>
        <dbReference type="Proteomes" id="UP000003843"/>
    </source>
</evidence>
<sequence length="52" mass="6063">MSTPCRFGKGEFLLNKSKSYCFERVGFEYSQKERTFSLSALCRKTPSFRAEI</sequence>
<organism evidence="1 2">
    <name type="scientific">Neisseria lactamica ATCC 23970</name>
    <dbReference type="NCBI Taxonomy" id="546265"/>
    <lineage>
        <taxon>Bacteria</taxon>
        <taxon>Pseudomonadati</taxon>
        <taxon>Pseudomonadota</taxon>
        <taxon>Betaproteobacteria</taxon>
        <taxon>Neisseriales</taxon>
        <taxon>Neisseriaceae</taxon>
        <taxon>Neisseria</taxon>
    </lineage>
</organism>
<evidence type="ECO:0000313" key="1">
    <source>
        <dbReference type="EMBL" id="EEZ76366.1"/>
    </source>
</evidence>
<dbReference type="EMBL" id="ACEQ02000006">
    <property type="protein sequence ID" value="EEZ76366.1"/>
    <property type="molecule type" value="Genomic_DNA"/>
</dbReference>
<name>D0W838_NEILA</name>
<proteinExistence type="predicted"/>
<accession>D0W838</accession>
<dbReference type="Proteomes" id="UP000003843">
    <property type="component" value="Unassembled WGS sequence"/>
</dbReference>
<comment type="caution">
    <text evidence="1">The sequence shown here is derived from an EMBL/GenBank/DDBJ whole genome shotgun (WGS) entry which is preliminary data.</text>
</comment>